<evidence type="ECO:0000313" key="3">
    <source>
        <dbReference type="Proteomes" id="UP001652700"/>
    </source>
</evidence>
<dbReference type="RefSeq" id="XP_050511231.1">
    <property type="nucleotide sequence ID" value="XM_050655274.1"/>
</dbReference>
<dbReference type="EnsemblMetazoa" id="XM_050655274.1">
    <property type="protein sequence ID" value="XP_050511231.1"/>
    <property type="gene ID" value="LOC114344468"/>
</dbReference>
<evidence type="ECO:0000313" key="2">
    <source>
        <dbReference type="EnsemblMetazoa" id="XP_050511231.1"/>
    </source>
</evidence>
<keyword evidence="1" id="KW-1133">Transmembrane helix</keyword>
<feature type="transmembrane region" description="Helical" evidence="1">
    <location>
        <begin position="43"/>
        <end position="64"/>
    </location>
</feature>
<keyword evidence="1" id="KW-0472">Membrane</keyword>
<dbReference type="Proteomes" id="UP001652700">
    <property type="component" value="Unplaced"/>
</dbReference>
<proteinExistence type="predicted"/>
<protein>
    <submittedName>
        <fullName evidence="2">Uncharacterized protein</fullName>
    </submittedName>
</protein>
<dbReference type="GeneID" id="114344468"/>
<keyword evidence="1" id="KW-0812">Transmembrane</keyword>
<name>A0ABM5KM08_DIAVI</name>
<organism evidence="2 3">
    <name type="scientific">Diabrotica virgifera virgifera</name>
    <name type="common">western corn rootworm</name>
    <dbReference type="NCBI Taxonomy" id="50390"/>
    <lineage>
        <taxon>Eukaryota</taxon>
        <taxon>Metazoa</taxon>
        <taxon>Ecdysozoa</taxon>
        <taxon>Arthropoda</taxon>
        <taxon>Hexapoda</taxon>
        <taxon>Insecta</taxon>
        <taxon>Pterygota</taxon>
        <taxon>Neoptera</taxon>
        <taxon>Endopterygota</taxon>
        <taxon>Coleoptera</taxon>
        <taxon>Polyphaga</taxon>
        <taxon>Cucujiformia</taxon>
        <taxon>Chrysomeloidea</taxon>
        <taxon>Chrysomelidae</taxon>
        <taxon>Galerucinae</taxon>
        <taxon>Diabroticina</taxon>
        <taxon>Diabroticites</taxon>
        <taxon>Diabrotica</taxon>
    </lineage>
</organism>
<sequence length="68" mass="7716">MANNSELFICLIVISSIVFLYIVNRSVLNTELVQNPPEDFSWIIHGVRNILGYATLFLPGYLVLSDCR</sequence>
<evidence type="ECO:0000256" key="1">
    <source>
        <dbReference type="SAM" id="Phobius"/>
    </source>
</evidence>
<feature type="transmembrane region" description="Helical" evidence="1">
    <location>
        <begin position="7"/>
        <end position="23"/>
    </location>
</feature>
<reference evidence="2" key="1">
    <citation type="submission" date="2025-05" db="UniProtKB">
        <authorList>
            <consortium name="EnsemblMetazoa"/>
        </authorList>
    </citation>
    <scope>IDENTIFICATION</scope>
</reference>
<accession>A0ABM5KM08</accession>
<keyword evidence="3" id="KW-1185">Reference proteome</keyword>